<keyword evidence="3" id="KW-1185">Reference proteome</keyword>
<sequence>MSSLKYRSRRSTSDTRIERRYGWWGSVLLSGPYPLPRCLPSSNRNQQLRLLCPYRGVCGGIRIWICSPSCCRWRNPLSVHVPCGREALLQNPRASRYRSRTDPTRVDPNSHVGDAHRQWFSEAEQSAPPRTSPRPEIGTGNWKRYHSLLPVCYS</sequence>
<dbReference type="Proteomes" id="UP000250043">
    <property type="component" value="Unassembled WGS sequence"/>
</dbReference>
<dbReference type="EMBL" id="KV722352">
    <property type="protein sequence ID" value="OCH93674.1"/>
    <property type="molecule type" value="Genomic_DNA"/>
</dbReference>
<dbReference type="AlphaFoldDB" id="A0A8E2DQ58"/>
<gene>
    <name evidence="2" type="ORF">OBBRIDRAFT_278351</name>
</gene>
<reference evidence="2 3" key="1">
    <citation type="submission" date="2016-07" db="EMBL/GenBank/DDBJ databases">
        <title>Draft genome of the white-rot fungus Obba rivulosa 3A-2.</title>
        <authorList>
            <consortium name="DOE Joint Genome Institute"/>
            <person name="Miettinen O."/>
            <person name="Riley R."/>
            <person name="Acob R."/>
            <person name="Barry K."/>
            <person name="Cullen D."/>
            <person name="De Vries R."/>
            <person name="Hainaut M."/>
            <person name="Hatakka A."/>
            <person name="Henrissat B."/>
            <person name="Hilden K."/>
            <person name="Kuo R."/>
            <person name="Labutti K."/>
            <person name="Lipzen A."/>
            <person name="Makela M.R."/>
            <person name="Sandor L."/>
            <person name="Spatafora J.W."/>
            <person name="Grigoriev I.V."/>
            <person name="Hibbett D.S."/>
        </authorList>
    </citation>
    <scope>NUCLEOTIDE SEQUENCE [LARGE SCALE GENOMIC DNA]</scope>
    <source>
        <strain evidence="2 3">3A-2</strain>
    </source>
</reference>
<organism evidence="2 3">
    <name type="scientific">Obba rivulosa</name>
    <dbReference type="NCBI Taxonomy" id="1052685"/>
    <lineage>
        <taxon>Eukaryota</taxon>
        <taxon>Fungi</taxon>
        <taxon>Dikarya</taxon>
        <taxon>Basidiomycota</taxon>
        <taxon>Agaricomycotina</taxon>
        <taxon>Agaricomycetes</taxon>
        <taxon>Polyporales</taxon>
        <taxon>Gelatoporiaceae</taxon>
        <taxon>Obba</taxon>
    </lineage>
</organism>
<protein>
    <submittedName>
        <fullName evidence="2">Uncharacterized protein</fullName>
    </submittedName>
</protein>
<evidence type="ECO:0000313" key="2">
    <source>
        <dbReference type="EMBL" id="OCH93674.1"/>
    </source>
</evidence>
<evidence type="ECO:0000256" key="1">
    <source>
        <dbReference type="SAM" id="MobiDB-lite"/>
    </source>
</evidence>
<accession>A0A8E2DQ58</accession>
<name>A0A8E2DQ58_9APHY</name>
<proteinExistence type="predicted"/>
<evidence type="ECO:0000313" key="3">
    <source>
        <dbReference type="Proteomes" id="UP000250043"/>
    </source>
</evidence>
<feature type="region of interest" description="Disordered" evidence="1">
    <location>
        <begin position="120"/>
        <end position="139"/>
    </location>
</feature>